<dbReference type="EC" id="3.4.19.12" evidence="2"/>
<dbReference type="CDD" id="cd02674">
    <property type="entry name" value="Peptidase_C19R"/>
    <property type="match status" value="1"/>
</dbReference>
<feature type="compositionally biased region" description="Low complexity" evidence="3">
    <location>
        <begin position="608"/>
        <end position="619"/>
    </location>
</feature>
<dbReference type="PANTHER" id="PTHR21646:SF23">
    <property type="entry name" value="UBIQUITIN CARBOXYL-TERMINAL HYDROLASE USP2"/>
    <property type="match status" value="1"/>
</dbReference>
<feature type="compositionally biased region" description="Low complexity" evidence="3">
    <location>
        <begin position="189"/>
        <end position="206"/>
    </location>
</feature>
<feature type="compositionally biased region" description="Basic and acidic residues" evidence="3">
    <location>
        <begin position="791"/>
        <end position="801"/>
    </location>
</feature>
<feature type="region of interest" description="Disordered" evidence="3">
    <location>
        <begin position="576"/>
        <end position="679"/>
    </location>
</feature>
<feature type="region of interest" description="Disordered" evidence="3">
    <location>
        <begin position="163"/>
        <end position="226"/>
    </location>
</feature>
<evidence type="ECO:0000256" key="3">
    <source>
        <dbReference type="SAM" id="MobiDB-lite"/>
    </source>
</evidence>
<feature type="compositionally biased region" description="Polar residues" evidence="3">
    <location>
        <begin position="712"/>
        <end position="725"/>
    </location>
</feature>
<feature type="compositionally biased region" description="Basic and acidic residues" evidence="3">
    <location>
        <begin position="700"/>
        <end position="711"/>
    </location>
</feature>
<comment type="caution">
    <text evidence="5">The sequence shown here is derived from an EMBL/GenBank/DDBJ whole genome shotgun (WGS) entry which is preliminary data.</text>
</comment>
<dbReference type="Pfam" id="PF00443">
    <property type="entry name" value="UCH"/>
    <property type="match status" value="1"/>
</dbReference>
<dbReference type="EMBL" id="JAWJWF010000004">
    <property type="protein sequence ID" value="KAK6633722.1"/>
    <property type="molecule type" value="Genomic_DNA"/>
</dbReference>
<dbReference type="InterPro" id="IPR001394">
    <property type="entry name" value="Peptidase_C19_UCH"/>
</dbReference>
<dbReference type="PANTHER" id="PTHR21646">
    <property type="entry name" value="UBIQUITIN CARBOXYL-TERMINAL HYDROLASE"/>
    <property type="match status" value="1"/>
</dbReference>
<dbReference type="PROSITE" id="PS00973">
    <property type="entry name" value="USP_2"/>
    <property type="match status" value="1"/>
</dbReference>
<feature type="compositionally biased region" description="Low complexity" evidence="3">
    <location>
        <begin position="726"/>
        <end position="735"/>
    </location>
</feature>
<organism evidence="5 6">
    <name type="scientific">Polyplax serrata</name>
    <name type="common">Common mouse louse</name>
    <dbReference type="NCBI Taxonomy" id="468196"/>
    <lineage>
        <taxon>Eukaryota</taxon>
        <taxon>Metazoa</taxon>
        <taxon>Ecdysozoa</taxon>
        <taxon>Arthropoda</taxon>
        <taxon>Hexapoda</taxon>
        <taxon>Insecta</taxon>
        <taxon>Pterygota</taxon>
        <taxon>Neoptera</taxon>
        <taxon>Paraneoptera</taxon>
        <taxon>Psocodea</taxon>
        <taxon>Troctomorpha</taxon>
        <taxon>Phthiraptera</taxon>
        <taxon>Anoplura</taxon>
        <taxon>Polyplacidae</taxon>
        <taxon>Polyplax</taxon>
    </lineage>
</organism>
<dbReference type="Gene3D" id="3.90.70.10">
    <property type="entry name" value="Cysteine proteinases"/>
    <property type="match status" value="1"/>
</dbReference>
<evidence type="ECO:0000256" key="2">
    <source>
        <dbReference type="ARBA" id="ARBA00012759"/>
    </source>
</evidence>
<feature type="compositionally biased region" description="Low complexity" evidence="3">
    <location>
        <begin position="28"/>
        <end position="65"/>
    </location>
</feature>
<reference evidence="5 6" key="1">
    <citation type="submission" date="2023-09" db="EMBL/GenBank/DDBJ databases">
        <title>Genomes of two closely related lineages of the louse Polyplax serrata with different host specificities.</title>
        <authorList>
            <person name="Martinu J."/>
            <person name="Tarabai H."/>
            <person name="Stefka J."/>
            <person name="Hypsa V."/>
        </authorList>
    </citation>
    <scope>NUCLEOTIDE SEQUENCE [LARGE SCALE GENOMIC DNA]</scope>
    <source>
        <strain evidence="5">98ZLc_SE</strain>
    </source>
</reference>
<evidence type="ECO:0000313" key="5">
    <source>
        <dbReference type="EMBL" id="KAK6633722.1"/>
    </source>
</evidence>
<protein>
    <recommendedName>
        <fullName evidence="2">ubiquitinyl hydrolase 1</fullName>
        <ecNumber evidence="2">3.4.19.12</ecNumber>
    </recommendedName>
</protein>
<dbReference type="InterPro" id="IPR028889">
    <property type="entry name" value="USP"/>
</dbReference>
<evidence type="ECO:0000313" key="6">
    <source>
        <dbReference type="Proteomes" id="UP001359485"/>
    </source>
</evidence>
<feature type="compositionally biased region" description="Basic and acidic residues" evidence="3">
    <location>
        <begin position="438"/>
        <end position="453"/>
    </location>
</feature>
<feature type="domain" description="USP" evidence="4">
    <location>
        <begin position="825"/>
        <end position="1159"/>
    </location>
</feature>
<comment type="catalytic activity">
    <reaction evidence="1">
        <text>Thiol-dependent hydrolysis of ester, thioester, amide, peptide and isopeptide bonds formed by the C-terminal Gly of ubiquitin (a 76-residue protein attached to proteins as an intracellular targeting signal).</text>
        <dbReference type="EC" id="3.4.19.12"/>
    </reaction>
</comment>
<feature type="compositionally biased region" description="Polar residues" evidence="3">
    <location>
        <begin position="802"/>
        <end position="816"/>
    </location>
</feature>
<feature type="compositionally biased region" description="Basic and acidic residues" evidence="3">
    <location>
        <begin position="659"/>
        <end position="679"/>
    </location>
</feature>
<evidence type="ECO:0000259" key="4">
    <source>
        <dbReference type="PROSITE" id="PS50235"/>
    </source>
</evidence>
<dbReference type="SUPFAM" id="SSF54001">
    <property type="entry name" value="Cysteine proteinases"/>
    <property type="match status" value="1"/>
</dbReference>
<keyword evidence="6" id="KW-1185">Reference proteome</keyword>
<name>A0ABR1B2J0_POLSC</name>
<feature type="region of interest" description="Disordered" evidence="3">
    <location>
        <begin position="20"/>
        <end position="66"/>
    </location>
</feature>
<dbReference type="InterPro" id="IPR018200">
    <property type="entry name" value="USP_CS"/>
</dbReference>
<dbReference type="InterPro" id="IPR050185">
    <property type="entry name" value="Ub_carboxyl-term_hydrolase"/>
</dbReference>
<feature type="region of interest" description="Disordered" evidence="3">
    <location>
        <begin position="700"/>
        <end position="736"/>
    </location>
</feature>
<evidence type="ECO:0000256" key="1">
    <source>
        <dbReference type="ARBA" id="ARBA00000707"/>
    </source>
</evidence>
<accession>A0ABR1B2J0</accession>
<feature type="compositionally biased region" description="Basic and acidic residues" evidence="3">
    <location>
        <begin position="580"/>
        <end position="603"/>
    </location>
</feature>
<feature type="region of interest" description="Disordered" evidence="3">
    <location>
        <begin position="780"/>
        <end position="823"/>
    </location>
</feature>
<sequence>MSYSSSGAVATLWSPSNYNGATKIPVPSTTRRYSTTSSTSTYRSSGSQERSYYGSTTNSYTSSSSRNVQTEYRSRYSTPISAFITSKNEEENFLVRSSASVPVSYSTRLTDLHDTTSRITSKERTETNGNVLSYRRSSKTDGDVAATLEKYGLKSDTYRLRNDSMPNRFLNTTNLDSRHSSNRKLSGISSLELSKLSPSSSKPPKSVLNSRLQRKDSLTKSETTDAGLGPIASIERKLSSSAVGGSSSPIEIRKSEVWDQKLSISYGENMSRAGFESNLFRKVGSKSQSRLMSRENKEDDSLFVENIDGEEKTLTFEEIRKKFDGNDVITLKGGFEKSSQEESKGSISNGVILGVHNFGQVQYLDRHSKNKSVDNFENEVESDTGENGNSQADSIGILSYPQPLRRTVLKPIPGNNNSCLRKSPEPTGETGTSAKKRSSPEMKKSLSPEKKDGAFSSLAKLPGIPAAETNSSSIPEKKSNEGSNMNVIEAKREARNACINSKLGLDNRSDLKITPKMKGEKLLAKVEQTLSKQSGLDNEMLNTLSRMKKSPETKPKDYENQTKVIELRRIETNVTSPFEAEERRLRDEFKERRSEVQCEKPGENELVTATTTSDTITLKSTEKTLRSSPSEEVSDATLEKDEETDANSQVPKEGSPSLKMKDRSSPKEEKDSQNIKERALNKKFLMDELTKDIKCLRKEEKTETPMWDKQEMSNNANSRSIGGQASTSQSSNPSSFNKRVPMEVYLMEVDLQHVQDILSDVADTPLSSFDFDTVAPESKTMGSRLPYGGNTRERTISREHSSLTGTSPRSSLGRSRNSGEKGGLNGLKNIGNTCFMNSVLQCLSNTKPLLEYLLNEEYMTDINFTISAMKGSLIKAFSNVIQELWAPNVEDRIINTTNFKSQIQKFAPRFMGYAQQDAQEFLRYLLEGLHEDVNRVTVKPQQILTDIDDSLSDNQKATEAWKRYLRMEDSKVMDIFVGQLKSTLQCTVCGHCSVTFDPFWDLSLPVPSRTGQPRLSSCLDAFTKEEVLDGEEKPTCSKCETRRKCTKSFSIQKFPKILVLHLKRFSPTERYRGKLSITVDFPLTSLDLSPYAANKGQGCTYNLYAISNHSGTAYGGHYTAYCKHPYTGNWHEYNDSRVSSLSSRSVVSGEAYVLFYELATQTSHL</sequence>
<dbReference type="PROSITE" id="PS00972">
    <property type="entry name" value="USP_1"/>
    <property type="match status" value="1"/>
</dbReference>
<dbReference type="Proteomes" id="UP001359485">
    <property type="component" value="Unassembled WGS sequence"/>
</dbReference>
<gene>
    <name evidence="5" type="ORF">RUM44_004329</name>
</gene>
<dbReference type="PROSITE" id="PS50235">
    <property type="entry name" value="USP_3"/>
    <property type="match status" value="1"/>
</dbReference>
<dbReference type="InterPro" id="IPR038765">
    <property type="entry name" value="Papain-like_cys_pep_sf"/>
</dbReference>
<feature type="compositionally biased region" description="Basic and acidic residues" evidence="3">
    <location>
        <begin position="213"/>
        <end position="223"/>
    </location>
</feature>
<feature type="region of interest" description="Disordered" evidence="3">
    <location>
        <begin position="407"/>
        <end position="486"/>
    </location>
</feature>
<proteinExistence type="predicted"/>